<evidence type="ECO:0000256" key="3">
    <source>
        <dbReference type="ARBA" id="ARBA00006112"/>
    </source>
</evidence>
<proteinExistence type="inferred from homology"/>
<dbReference type="CDD" id="cd00886">
    <property type="entry name" value="MogA_MoaB"/>
    <property type="match status" value="1"/>
</dbReference>
<evidence type="ECO:0000313" key="9">
    <source>
        <dbReference type="Proteomes" id="UP000199287"/>
    </source>
</evidence>
<dbReference type="SMART" id="SM00852">
    <property type="entry name" value="MoCF_biosynth"/>
    <property type="match status" value="1"/>
</dbReference>
<name>A0A1I3A5V2_9FIRM</name>
<evidence type="ECO:0000256" key="5">
    <source>
        <dbReference type="ARBA" id="ARBA00023150"/>
    </source>
</evidence>
<dbReference type="InterPro" id="IPR008284">
    <property type="entry name" value="MoCF_biosynth_CS"/>
</dbReference>
<dbReference type="SUPFAM" id="SSF53218">
    <property type="entry name" value="Molybdenum cofactor biosynthesis proteins"/>
    <property type="match status" value="1"/>
</dbReference>
<dbReference type="InterPro" id="IPR036425">
    <property type="entry name" value="MoaB/Mog-like_dom_sf"/>
</dbReference>
<dbReference type="STRING" id="69895.SAMN05192551_10121"/>
<dbReference type="GO" id="GO:0006777">
    <property type="term" value="P:Mo-molybdopterin cofactor biosynthetic process"/>
    <property type="evidence" value="ECO:0007669"/>
    <property type="project" value="UniProtKB-UniRule"/>
</dbReference>
<dbReference type="AlphaFoldDB" id="A0A1I3A5V2"/>
<protein>
    <recommendedName>
        <fullName evidence="4 6">Molybdenum cofactor biosynthesis protein B</fullName>
    </recommendedName>
</protein>
<dbReference type="InterPro" id="IPR001453">
    <property type="entry name" value="MoaB/Mog_dom"/>
</dbReference>
<organism evidence="8 9">
    <name type="scientific">Tindallia magadiensis</name>
    <dbReference type="NCBI Taxonomy" id="69895"/>
    <lineage>
        <taxon>Bacteria</taxon>
        <taxon>Bacillati</taxon>
        <taxon>Bacillota</taxon>
        <taxon>Clostridia</taxon>
        <taxon>Peptostreptococcales</taxon>
        <taxon>Tindalliaceae</taxon>
        <taxon>Tindallia</taxon>
    </lineage>
</organism>
<dbReference type="OrthoDB" id="9784492at2"/>
<dbReference type="InterPro" id="IPR012245">
    <property type="entry name" value="MoaB"/>
</dbReference>
<dbReference type="PIRSF" id="PIRSF006443">
    <property type="entry name" value="MoaB"/>
    <property type="match status" value="1"/>
</dbReference>
<dbReference type="RefSeq" id="WP_093368487.1">
    <property type="nucleotide sequence ID" value="NZ_FOQA01000001.1"/>
</dbReference>
<keyword evidence="9" id="KW-1185">Reference proteome</keyword>
<dbReference type="NCBIfam" id="TIGR00177">
    <property type="entry name" value="molyb_syn"/>
    <property type="match status" value="1"/>
</dbReference>
<dbReference type="Proteomes" id="UP000199287">
    <property type="component" value="Unassembled WGS sequence"/>
</dbReference>
<dbReference type="EMBL" id="FOQA01000001">
    <property type="protein sequence ID" value="SFH45512.1"/>
    <property type="molecule type" value="Genomic_DNA"/>
</dbReference>
<evidence type="ECO:0000259" key="7">
    <source>
        <dbReference type="SMART" id="SM00852"/>
    </source>
</evidence>
<evidence type="ECO:0000256" key="6">
    <source>
        <dbReference type="PIRNR" id="PIRNR006443"/>
    </source>
</evidence>
<dbReference type="Pfam" id="PF00994">
    <property type="entry name" value="MoCF_biosynth"/>
    <property type="match status" value="1"/>
</dbReference>
<gene>
    <name evidence="8" type="ORF">SAMN05192551_10121</name>
</gene>
<evidence type="ECO:0000256" key="1">
    <source>
        <dbReference type="ARBA" id="ARBA00003487"/>
    </source>
</evidence>
<evidence type="ECO:0000256" key="2">
    <source>
        <dbReference type="ARBA" id="ARBA00005046"/>
    </source>
</evidence>
<feature type="domain" description="MoaB/Mog" evidence="7">
    <location>
        <begin position="5"/>
        <end position="149"/>
    </location>
</feature>
<comment type="pathway">
    <text evidence="2 6">Cofactor biosynthesis; molybdopterin biosynthesis.</text>
</comment>
<dbReference type="InterPro" id="IPR051920">
    <property type="entry name" value="MPT_Adenylyltrnsfr/MoaC-Rel"/>
</dbReference>
<dbReference type="PANTHER" id="PTHR43764">
    <property type="entry name" value="MOLYBDENUM COFACTOR BIOSYNTHESIS"/>
    <property type="match status" value="1"/>
</dbReference>
<keyword evidence="5 6" id="KW-0501">Molybdenum cofactor biosynthesis</keyword>
<comment type="similarity">
    <text evidence="3 6">Belongs to the MoaB/Mog family.</text>
</comment>
<evidence type="ECO:0000313" key="8">
    <source>
        <dbReference type="EMBL" id="SFH45512.1"/>
    </source>
</evidence>
<accession>A0A1I3A5V2</accession>
<evidence type="ECO:0000256" key="4">
    <source>
        <dbReference type="ARBA" id="ARBA00015262"/>
    </source>
</evidence>
<sequence>MFTVGIITASDKGSIGERKDESGPAVKNFINNMGGIVKQYHIVPDDKEALISEMIQMCDNEKLDLVLTTGGTGFSKRDITPEATLSVIQRHIPGFTELIRLKSFDKNPRAILSRAVSGIRKETIIINLPGSPRGALEALEIIQPALVHGMEILKGTAIECGNSHQQ</sequence>
<comment type="function">
    <text evidence="1 6">May be involved in the biosynthesis of molybdopterin.</text>
</comment>
<reference evidence="9" key="1">
    <citation type="submission" date="2016-10" db="EMBL/GenBank/DDBJ databases">
        <authorList>
            <person name="Varghese N."/>
            <person name="Submissions S."/>
        </authorList>
    </citation>
    <scope>NUCLEOTIDE SEQUENCE [LARGE SCALE GENOMIC DNA]</scope>
    <source>
        <strain evidence="9">Z-7934</strain>
    </source>
</reference>
<dbReference type="UniPathway" id="UPA00344"/>
<dbReference type="PROSITE" id="PS01078">
    <property type="entry name" value="MOCF_BIOSYNTHESIS_1"/>
    <property type="match status" value="1"/>
</dbReference>
<dbReference type="Gene3D" id="3.40.980.10">
    <property type="entry name" value="MoaB/Mog-like domain"/>
    <property type="match status" value="1"/>
</dbReference>
<dbReference type="PANTHER" id="PTHR43764:SF1">
    <property type="entry name" value="MOLYBDOPTERIN MOLYBDOTRANSFERASE"/>
    <property type="match status" value="1"/>
</dbReference>